<dbReference type="AlphaFoldDB" id="A0A1X7AG85"/>
<evidence type="ECO:0000313" key="3">
    <source>
        <dbReference type="Proteomes" id="UP000196573"/>
    </source>
</evidence>
<dbReference type="Proteomes" id="UP000196573">
    <property type="component" value="Unassembled WGS sequence"/>
</dbReference>
<feature type="signal peptide" evidence="1">
    <location>
        <begin position="1"/>
        <end position="23"/>
    </location>
</feature>
<protein>
    <submittedName>
        <fullName evidence="2">Uncharacterized protein</fullName>
    </submittedName>
</protein>
<feature type="chain" id="PRO_5012643154" evidence="1">
    <location>
        <begin position="24"/>
        <end position="510"/>
    </location>
</feature>
<accession>A0A1X7AG85</accession>
<sequence length="510" mass="57169">MKVYCQYLAYLIIIVAFCELVTAAQPGDMPGDGRHTALYKELEQQQHDQQQARIEHRFNQLKSWFSEQELNMMSGDQPGIHWLALQPEQRIAVHSFLMTALSQQGYLQLNQQIRMLNTLTEIGSTSADASIRLSLTDTDKSAQVMLRGANILLSVIRQQQMWDIETLAFGQWPRQIPPAPMPDLSSQQSVYPYRHWQESMGTAFNSQTLTLAADLLRSLSDQQLSMACMGEMVSPRQCTMKSSEQSQTASQPITPLMAEELSARGRFLLHELIMNLSGNLLSSGSSGAAGLTWTGLVPRKANTQTYSTYAFTLTLKQGEALWQVVVMDNESMLGMTISYSRDGKSLKDLWKHSAPLQLAETNQVEPASQNELSPTLLPAGGMQEPTLDEQEGPVWLKSPAFLNGLTFSMGYQNQKVEPGQVFIPVVEVKKDGRIHKNIKVSVTLLMKDREEPWLEDHPLSFRAEEQSYQAEINLPENVPGDALTIIFSIHEPGTRFEGVYEYPVPLTTSQ</sequence>
<dbReference type="EMBL" id="FWPT01000001">
    <property type="protein sequence ID" value="SMA32313.1"/>
    <property type="molecule type" value="Genomic_DNA"/>
</dbReference>
<dbReference type="OrthoDB" id="9827469at2"/>
<keyword evidence="1" id="KW-0732">Signal</keyword>
<organism evidence="2 3">
    <name type="scientific">Parendozoicomonas haliclonae</name>
    <dbReference type="NCBI Taxonomy" id="1960125"/>
    <lineage>
        <taxon>Bacteria</taxon>
        <taxon>Pseudomonadati</taxon>
        <taxon>Pseudomonadota</taxon>
        <taxon>Gammaproteobacteria</taxon>
        <taxon>Oceanospirillales</taxon>
        <taxon>Endozoicomonadaceae</taxon>
        <taxon>Parendozoicomonas</taxon>
    </lineage>
</organism>
<dbReference type="RefSeq" id="WP_087105905.1">
    <property type="nucleotide sequence ID" value="NZ_CBCSCN010000012.1"/>
</dbReference>
<name>A0A1X7AG85_9GAMM</name>
<proteinExistence type="predicted"/>
<evidence type="ECO:0000256" key="1">
    <source>
        <dbReference type="SAM" id="SignalP"/>
    </source>
</evidence>
<gene>
    <name evidence="2" type="ORF">EHSB41UT_00138</name>
</gene>
<reference evidence="2 3" key="1">
    <citation type="submission" date="2017-03" db="EMBL/GenBank/DDBJ databases">
        <authorList>
            <person name="Afonso C.L."/>
            <person name="Miller P.J."/>
            <person name="Scott M.A."/>
            <person name="Spackman E."/>
            <person name="Goraichik I."/>
            <person name="Dimitrov K.M."/>
            <person name="Suarez D.L."/>
            <person name="Swayne D.E."/>
        </authorList>
    </citation>
    <scope>NUCLEOTIDE SEQUENCE [LARGE SCALE GENOMIC DNA]</scope>
    <source>
        <strain evidence="2">SB41UT1</strain>
    </source>
</reference>
<keyword evidence="3" id="KW-1185">Reference proteome</keyword>
<evidence type="ECO:0000313" key="2">
    <source>
        <dbReference type="EMBL" id="SMA32313.1"/>
    </source>
</evidence>